<reference evidence="1 2" key="1">
    <citation type="submission" date="2023-03" db="EMBL/GenBank/DDBJ databases">
        <title>Draft genome sequence of Thalassotalea insulae KCTC 62186T.</title>
        <authorList>
            <person name="Sawabe T."/>
        </authorList>
    </citation>
    <scope>NUCLEOTIDE SEQUENCE [LARGE SCALE GENOMIC DNA]</scope>
    <source>
        <strain evidence="1 2">KCTC 62186</strain>
    </source>
</reference>
<name>A0ABQ6GWH5_9GAMM</name>
<proteinExistence type="predicted"/>
<dbReference type="EMBL" id="BSST01000001">
    <property type="protein sequence ID" value="GLX80217.1"/>
    <property type="molecule type" value="Genomic_DNA"/>
</dbReference>
<dbReference type="Proteomes" id="UP001157186">
    <property type="component" value="Unassembled WGS sequence"/>
</dbReference>
<protein>
    <submittedName>
        <fullName evidence="1">Uncharacterized protein</fullName>
    </submittedName>
</protein>
<gene>
    <name evidence="1" type="ORF">tinsulaeT_35570</name>
</gene>
<organism evidence="1 2">
    <name type="scientific">Thalassotalea insulae</name>
    <dbReference type="NCBI Taxonomy" id="2056778"/>
    <lineage>
        <taxon>Bacteria</taxon>
        <taxon>Pseudomonadati</taxon>
        <taxon>Pseudomonadota</taxon>
        <taxon>Gammaproteobacteria</taxon>
        <taxon>Alteromonadales</taxon>
        <taxon>Colwelliaceae</taxon>
        <taxon>Thalassotalea</taxon>
    </lineage>
</organism>
<evidence type="ECO:0000313" key="2">
    <source>
        <dbReference type="Proteomes" id="UP001157186"/>
    </source>
</evidence>
<keyword evidence="2" id="KW-1185">Reference proteome</keyword>
<accession>A0ABQ6GWH5</accession>
<sequence length="47" mass="5691">MWWYFELEREVITKSEFVDLTGGFPDKFPFNSSFYQMDSSKLCNITR</sequence>
<comment type="caution">
    <text evidence="1">The sequence shown here is derived from an EMBL/GenBank/DDBJ whole genome shotgun (WGS) entry which is preliminary data.</text>
</comment>
<evidence type="ECO:0000313" key="1">
    <source>
        <dbReference type="EMBL" id="GLX80217.1"/>
    </source>
</evidence>